<evidence type="ECO:0000256" key="1">
    <source>
        <dbReference type="SAM" id="MobiDB-lite"/>
    </source>
</evidence>
<organism evidence="2 3">
    <name type="scientific">Camelus dromedarius</name>
    <name type="common">Dromedary</name>
    <name type="synonym">Arabian camel</name>
    <dbReference type="NCBI Taxonomy" id="9838"/>
    <lineage>
        <taxon>Eukaryota</taxon>
        <taxon>Metazoa</taxon>
        <taxon>Chordata</taxon>
        <taxon>Craniata</taxon>
        <taxon>Vertebrata</taxon>
        <taxon>Euteleostomi</taxon>
        <taxon>Mammalia</taxon>
        <taxon>Eutheria</taxon>
        <taxon>Laurasiatheria</taxon>
        <taxon>Artiodactyla</taxon>
        <taxon>Tylopoda</taxon>
        <taxon>Camelidae</taxon>
        <taxon>Camelus</taxon>
    </lineage>
</organism>
<feature type="compositionally biased region" description="Basic and acidic residues" evidence="1">
    <location>
        <begin position="110"/>
        <end position="122"/>
    </location>
</feature>
<dbReference type="Proteomes" id="UP000299084">
    <property type="component" value="Unassembled WGS sequence"/>
</dbReference>
<proteinExistence type="predicted"/>
<feature type="compositionally biased region" description="Basic residues" evidence="1">
    <location>
        <begin position="1"/>
        <end position="11"/>
    </location>
</feature>
<keyword evidence="3" id="KW-1185">Reference proteome</keyword>
<accession>A0A5N4CBJ2</accession>
<sequence length="130" mass="14430">MTSLPRTHHHQQAGQMKGLTAGEEKRPHAGEHRATAWRQERTLIRRTSSPHGAKVVKAPTRVRHSHLCRTDWHMTRAQTPGPIHGSAGDCFETRSLNVSCVTKSQPGQDRASESIQKGKTEMRPAQSNLG</sequence>
<gene>
    <name evidence="2" type="ORF">Cadr_000027772</name>
</gene>
<evidence type="ECO:0000313" key="3">
    <source>
        <dbReference type="Proteomes" id="UP000299084"/>
    </source>
</evidence>
<comment type="caution">
    <text evidence="2">The sequence shown here is derived from an EMBL/GenBank/DDBJ whole genome shotgun (WGS) entry which is preliminary data.</text>
</comment>
<feature type="region of interest" description="Disordered" evidence="1">
    <location>
        <begin position="1"/>
        <end position="62"/>
    </location>
</feature>
<feature type="compositionally biased region" description="Basic and acidic residues" evidence="1">
    <location>
        <begin position="22"/>
        <end position="43"/>
    </location>
</feature>
<evidence type="ECO:0000313" key="2">
    <source>
        <dbReference type="EMBL" id="KAB1256329.1"/>
    </source>
</evidence>
<dbReference type="AlphaFoldDB" id="A0A5N4CBJ2"/>
<feature type="region of interest" description="Disordered" evidence="1">
    <location>
        <begin position="101"/>
        <end position="130"/>
    </location>
</feature>
<dbReference type="EMBL" id="JWIN03000030">
    <property type="protein sequence ID" value="KAB1256329.1"/>
    <property type="molecule type" value="Genomic_DNA"/>
</dbReference>
<reference evidence="2 3" key="1">
    <citation type="journal article" date="2019" name="Mol. Ecol. Resour.">
        <title>Improving Illumina assemblies with Hi-C and long reads: an example with the North African dromedary.</title>
        <authorList>
            <person name="Elbers J.P."/>
            <person name="Rogers M.F."/>
            <person name="Perelman P.L."/>
            <person name="Proskuryakova A.A."/>
            <person name="Serdyukova N.A."/>
            <person name="Johnson W.E."/>
            <person name="Horin P."/>
            <person name="Corander J."/>
            <person name="Murphy D."/>
            <person name="Burger P.A."/>
        </authorList>
    </citation>
    <scope>NUCLEOTIDE SEQUENCE [LARGE SCALE GENOMIC DNA]</scope>
    <source>
        <strain evidence="2">Drom800</strain>
        <tissue evidence="2">Blood</tissue>
    </source>
</reference>
<protein>
    <submittedName>
        <fullName evidence="2">Uncharacterized protein</fullName>
    </submittedName>
</protein>
<name>A0A5N4CBJ2_CAMDR</name>